<feature type="region of interest" description="Disordered" evidence="1">
    <location>
        <begin position="61"/>
        <end position="149"/>
    </location>
</feature>
<feature type="compositionally biased region" description="Low complexity" evidence="1">
    <location>
        <begin position="61"/>
        <end position="85"/>
    </location>
</feature>
<dbReference type="OrthoDB" id="20105at2759"/>
<organism evidence="2 3">
    <name type="scientific">Coleophoma crateriformis</name>
    <dbReference type="NCBI Taxonomy" id="565419"/>
    <lineage>
        <taxon>Eukaryota</taxon>
        <taxon>Fungi</taxon>
        <taxon>Dikarya</taxon>
        <taxon>Ascomycota</taxon>
        <taxon>Pezizomycotina</taxon>
        <taxon>Leotiomycetes</taxon>
        <taxon>Helotiales</taxon>
        <taxon>Dermateaceae</taxon>
        <taxon>Coleophoma</taxon>
    </lineage>
</organism>
<keyword evidence="3" id="KW-1185">Reference proteome</keyword>
<gene>
    <name evidence="2" type="ORF">BP5796_10718</name>
</gene>
<protein>
    <submittedName>
        <fullName evidence="2">Uncharacterized protein</fullName>
    </submittedName>
</protein>
<dbReference type="Proteomes" id="UP000256328">
    <property type="component" value="Unassembled WGS sequence"/>
</dbReference>
<name>A0A3D8QQW7_9HELO</name>
<dbReference type="NCBIfam" id="TIGR03833">
    <property type="entry name" value="YwbE family protein"/>
    <property type="match status" value="1"/>
</dbReference>
<sequence>MGVPKMSQLRSGISVNIVLKADQPTGKLTSGCIADILTRSDHPRGIKVRLQDGKIGRVQSLSSSTAVLGGSSSSNPTSPDSSRASLPGRQVGGSMRSGSGHFKMQDDYRNDPVPSESLSLEDYIKPAKQKRKRKNNAATAEPPESQEQNQALLESEFPNIDSALVAAMLLEYPTLAEARGVLQALS</sequence>
<evidence type="ECO:0000313" key="2">
    <source>
        <dbReference type="EMBL" id="RDW64216.1"/>
    </source>
</evidence>
<dbReference type="InterPro" id="IPR019240">
    <property type="entry name" value="DUF2196"/>
</dbReference>
<dbReference type="Pfam" id="PF09962">
    <property type="entry name" value="DUF2196"/>
    <property type="match status" value="1"/>
</dbReference>
<dbReference type="PANTHER" id="PTHR40069:SF1">
    <property type="entry name" value="YWBE PROTEIN"/>
    <property type="match status" value="1"/>
</dbReference>
<dbReference type="AlphaFoldDB" id="A0A3D8QQW7"/>
<accession>A0A3D8QQW7</accession>
<reference evidence="2 3" key="1">
    <citation type="journal article" date="2018" name="IMA Fungus">
        <title>IMA Genome-F 9: Draft genome sequence of Annulohypoxylon stygium, Aspergillus mulundensis, Berkeleyomyces basicola (syn. Thielaviopsis basicola), Ceratocystis smalleyi, two Cercospora beticola strains, Coleophoma cylindrospora, Fusarium fracticaudum, Phialophora cf. hyalina, and Morchella septimelata.</title>
        <authorList>
            <person name="Wingfield B.D."/>
            <person name="Bills G.F."/>
            <person name="Dong Y."/>
            <person name="Huang W."/>
            <person name="Nel W.J."/>
            <person name="Swalarsk-Parry B.S."/>
            <person name="Vaghefi N."/>
            <person name="Wilken P.M."/>
            <person name="An Z."/>
            <person name="de Beer Z.W."/>
            <person name="De Vos L."/>
            <person name="Chen L."/>
            <person name="Duong T.A."/>
            <person name="Gao Y."/>
            <person name="Hammerbacher A."/>
            <person name="Kikkert J.R."/>
            <person name="Li Y."/>
            <person name="Li H."/>
            <person name="Li K."/>
            <person name="Li Q."/>
            <person name="Liu X."/>
            <person name="Ma X."/>
            <person name="Naidoo K."/>
            <person name="Pethybridge S.J."/>
            <person name="Sun J."/>
            <person name="Steenkamp E.T."/>
            <person name="van der Nest M.A."/>
            <person name="van Wyk S."/>
            <person name="Wingfield M.J."/>
            <person name="Xiong C."/>
            <person name="Yue Q."/>
            <person name="Zhang X."/>
        </authorList>
    </citation>
    <scope>NUCLEOTIDE SEQUENCE [LARGE SCALE GENOMIC DNA]</scope>
    <source>
        <strain evidence="2 3">BP5796</strain>
    </source>
</reference>
<comment type="caution">
    <text evidence="2">The sequence shown here is derived from an EMBL/GenBank/DDBJ whole genome shotgun (WGS) entry which is preliminary data.</text>
</comment>
<dbReference type="PANTHER" id="PTHR40069">
    <property type="entry name" value="YWBE PROTEIN"/>
    <property type="match status" value="1"/>
</dbReference>
<dbReference type="EMBL" id="PDLN01000016">
    <property type="protein sequence ID" value="RDW64216.1"/>
    <property type="molecule type" value="Genomic_DNA"/>
</dbReference>
<evidence type="ECO:0000313" key="3">
    <source>
        <dbReference type="Proteomes" id="UP000256328"/>
    </source>
</evidence>
<evidence type="ECO:0000256" key="1">
    <source>
        <dbReference type="SAM" id="MobiDB-lite"/>
    </source>
</evidence>
<proteinExistence type="predicted"/>